<sequence>MDTPQVSVSDISALLAAPHEEPVLYLTEQGGLDVWAAAYVWHYRRVLDRDEVIDFLGDDPDADAIRDRLPEFQADVDAAVERYTDCLP</sequence>
<reference evidence="1 2" key="1">
    <citation type="submission" date="2020-01" db="EMBL/GenBank/DDBJ databases">
        <title>Insect and environment-associated Actinomycetes.</title>
        <authorList>
            <person name="Currrie C."/>
            <person name="Chevrette M."/>
            <person name="Carlson C."/>
            <person name="Stubbendieck R."/>
            <person name="Wendt-Pienkowski E."/>
        </authorList>
    </citation>
    <scope>NUCLEOTIDE SEQUENCE [LARGE SCALE GENOMIC DNA]</scope>
    <source>
        <strain evidence="1 2">SID11342</strain>
    </source>
</reference>
<dbReference type="RefSeq" id="WP_164350661.1">
    <property type="nucleotide sequence ID" value="NZ_JAAGLQ010000746.1"/>
</dbReference>
<protein>
    <submittedName>
        <fullName evidence="1">Uncharacterized protein</fullName>
    </submittedName>
</protein>
<proteinExistence type="predicted"/>
<dbReference type="EMBL" id="JAAGLQ010000746">
    <property type="protein sequence ID" value="NEA20716.1"/>
    <property type="molecule type" value="Genomic_DNA"/>
</dbReference>
<evidence type="ECO:0000313" key="1">
    <source>
        <dbReference type="EMBL" id="NEA20716.1"/>
    </source>
</evidence>
<dbReference type="AlphaFoldDB" id="A0A6N9UF50"/>
<accession>A0A6N9UF50</accession>
<gene>
    <name evidence="1" type="ORF">G3I29_35840</name>
</gene>
<comment type="caution">
    <text evidence="1">The sequence shown here is derived from an EMBL/GenBank/DDBJ whole genome shotgun (WGS) entry which is preliminary data.</text>
</comment>
<organism evidence="1 2">
    <name type="scientific">Streptomyces halstedii</name>
    <dbReference type="NCBI Taxonomy" id="1944"/>
    <lineage>
        <taxon>Bacteria</taxon>
        <taxon>Bacillati</taxon>
        <taxon>Actinomycetota</taxon>
        <taxon>Actinomycetes</taxon>
        <taxon>Kitasatosporales</taxon>
        <taxon>Streptomycetaceae</taxon>
        <taxon>Streptomyces</taxon>
    </lineage>
</organism>
<dbReference type="Proteomes" id="UP000471293">
    <property type="component" value="Unassembled WGS sequence"/>
</dbReference>
<evidence type="ECO:0000313" key="2">
    <source>
        <dbReference type="Proteomes" id="UP000471293"/>
    </source>
</evidence>
<name>A0A6N9UF50_STRHA</name>